<sequence>MKGENPTGWMAYVRKYKATYPDVEPNYKELMQKYIKGEPV</sequence>
<evidence type="ECO:0000313" key="1">
    <source>
        <dbReference type="EMBL" id="QNO00373.1"/>
    </source>
</evidence>
<accession>A0A7G9V267</accession>
<dbReference type="EMBL" id="MT670419">
    <property type="protein sequence ID" value="QNO00373.1"/>
    <property type="molecule type" value="Genomic_DNA"/>
</dbReference>
<reference evidence="1 2" key="1">
    <citation type="submission" date="2020-06" db="EMBL/GenBank/DDBJ databases">
        <title>Characterization of Pseudomonas phiPsa374-like phages.</title>
        <authorList>
            <person name="Warring S."/>
            <person name="Malone L.M."/>
            <person name="Easingwood R.A."/>
            <person name="Rigano L."/>
            <person name="Frampton R.A."/>
            <person name="Lopez Acedo E."/>
            <person name="Templeton M.D."/>
            <person name="Kleffmann T."/>
            <person name="Bostina M."/>
            <person name="Fineran P.C."/>
        </authorList>
    </citation>
    <scope>NUCLEOTIDE SEQUENCE [LARGE SCALE GENOMIC DNA]</scope>
</reference>
<gene>
    <name evidence="1" type="ORF">phiPsa315_005</name>
</gene>
<proteinExistence type="predicted"/>
<name>A0A7G9V267_9CAUD</name>
<evidence type="ECO:0000313" key="2">
    <source>
        <dbReference type="Proteomes" id="UP000516132"/>
    </source>
</evidence>
<dbReference type="Proteomes" id="UP000516132">
    <property type="component" value="Segment"/>
</dbReference>
<organism evidence="1 2">
    <name type="scientific">Pseudomonas phage phiPsa315</name>
    <dbReference type="NCBI Taxonomy" id="1460363"/>
    <lineage>
        <taxon>Viruses</taxon>
        <taxon>Duplodnaviria</taxon>
        <taxon>Heunggongvirae</taxon>
        <taxon>Uroviricota</taxon>
        <taxon>Caudoviricetes</taxon>
        <taxon>Vandenendeviridae</taxon>
        <taxon>Gorskivirinae</taxon>
        <taxon>Otagovirus</taxon>
        <taxon>Otagovirus psa315</taxon>
    </lineage>
</organism>
<keyword evidence="2" id="KW-1185">Reference proteome</keyword>
<protein>
    <submittedName>
        <fullName evidence="1">Uncharacterized protein</fullName>
    </submittedName>
</protein>